<organism evidence="1 2">
    <name type="scientific">Amphibalanus amphitrite</name>
    <name type="common">Striped barnacle</name>
    <name type="synonym">Balanus amphitrite</name>
    <dbReference type="NCBI Taxonomy" id="1232801"/>
    <lineage>
        <taxon>Eukaryota</taxon>
        <taxon>Metazoa</taxon>
        <taxon>Ecdysozoa</taxon>
        <taxon>Arthropoda</taxon>
        <taxon>Crustacea</taxon>
        <taxon>Multicrustacea</taxon>
        <taxon>Cirripedia</taxon>
        <taxon>Thoracica</taxon>
        <taxon>Thoracicalcarea</taxon>
        <taxon>Balanomorpha</taxon>
        <taxon>Balanoidea</taxon>
        <taxon>Balanidae</taxon>
        <taxon>Amphibalaninae</taxon>
        <taxon>Amphibalanus</taxon>
    </lineage>
</organism>
<dbReference type="InterPro" id="IPR036514">
    <property type="entry name" value="SGNH_hydro_sf"/>
</dbReference>
<dbReference type="SUPFAM" id="SSF52266">
    <property type="entry name" value="SGNH hydrolase"/>
    <property type="match status" value="1"/>
</dbReference>
<reference evidence="1 2" key="1">
    <citation type="submission" date="2019-07" db="EMBL/GenBank/DDBJ databases">
        <title>Draft genome assembly of a fouling barnacle, Amphibalanus amphitrite (Darwin, 1854): The first reference genome for Thecostraca.</title>
        <authorList>
            <person name="Kim W."/>
        </authorList>
    </citation>
    <scope>NUCLEOTIDE SEQUENCE [LARGE SCALE GENOMIC DNA]</scope>
    <source>
        <strain evidence="1">SNU_AA5</strain>
        <tissue evidence="1">Soma without cirri and trophi</tissue>
    </source>
</reference>
<keyword evidence="2" id="KW-1185">Reference proteome</keyword>
<protein>
    <recommendedName>
        <fullName evidence="3">SGNH hydrolase-type esterase domain-containing protein</fullName>
    </recommendedName>
</protein>
<dbReference type="AlphaFoldDB" id="A0A6A4VFD9"/>
<dbReference type="Gene3D" id="3.40.50.1110">
    <property type="entry name" value="SGNH hydrolase"/>
    <property type="match status" value="1"/>
</dbReference>
<dbReference type="Pfam" id="PF00657">
    <property type="entry name" value="Lipase_GDSL"/>
    <property type="match status" value="1"/>
</dbReference>
<evidence type="ECO:0000313" key="2">
    <source>
        <dbReference type="Proteomes" id="UP000440578"/>
    </source>
</evidence>
<dbReference type="EMBL" id="VIIS01001967">
    <property type="protein sequence ID" value="KAF0290294.1"/>
    <property type="molecule type" value="Genomic_DNA"/>
</dbReference>
<proteinExistence type="predicted"/>
<evidence type="ECO:0000313" key="1">
    <source>
        <dbReference type="EMBL" id="KAF0290294.1"/>
    </source>
</evidence>
<dbReference type="CDD" id="cd00229">
    <property type="entry name" value="SGNH_hydrolase"/>
    <property type="match status" value="1"/>
</dbReference>
<accession>A0A6A4VFD9</accession>
<dbReference type="Proteomes" id="UP000440578">
    <property type="component" value="Unassembled WGS sequence"/>
</dbReference>
<evidence type="ECO:0008006" key="3">
    <source>
        <dbReference type="Google" id="ProtNLM"/>
    </source>
</evidence>
<comment type="caution">
    <text evidence="1">The sequence shown here is derived from an EMBL/GenBank/DDBJ whole genome shotgun (WGS) entry which is preliminary data.</text>
</comment>
<name>A0A6A4VFD9_AMPAM</name>
<gene>
    <name evidence="1" type="ORF">FJT64_011510</name>
</gene>
<sequence length="205" mass="22814">MLHLLLGDSIANRAGLASRFPKDQVLNRARGGETWRSLFDRVEDDIAVWQVATTAMGKQRGEIIVWLTGNDVYSRLSRMSSFTAESLTAIGLLAEVLVKRLRSHTSSVLLLGPLPRLAGEVIGTTWEATAAYHLERTLLKAQLDPVARVLPLGRALTRKMGRKRHGLMGCNRWYQQDGIHLNRDGYEKVADAGSFPVWLTLKPEA</sequence>
<dbReference type="InterPro" id="IPR001087">
    <property type="entry name" value="GDSL"/>
</dbReference>
<dbReference type="GO" id="GO:0016788">
    <property type="term" value="F:hydrolase activity, acting on ester bonds"/>
    <property type="evidence" value="ECO:0007669"/>
    <property type="project" value="InterPro"/>
</dbReference>